<dbReference type="GO" id="GO:0015269">
    <property type="term" value="F:calcium-activated potassium channel activity"/>
    <property type="evidence" value="ECO:0007669"/>
    <property type="project" value="InterPro"/>
</dbReference>
<feature type="transmembrane region" description="Helical" evidence="9">
    <location>
        <begin position="178"/>
        <end position="198"/>
    </location>
</feature>
<keyword evidence="11" id="KW-1185">Reference proteome</keyword>
<protein>
    <recommendedName>
        <fullName evidence="12">Calcium activated potassium channel subunit</fullName>
    </recommendedName>
</protein>
<dbReference type="PANTHER" id="PTHR10258:SF8">
    <property type="entry name" value="CALCIUM-ACTIVATED POTASSIUM CHANNEL BK ALPHA SUBUNIT DOMAIN-CONTAINING PROTEIN"/>
    <property type="match status" value="1"/>
</dbReference>
<accession>A0A5J4NNC7</accession>
<keyword evidence="2" id="KW-0813">Transport</keyword>
<dbReference type="Pfam" id="PF03185">
    <property type="entry name" value="CaKB"/>
    <property type="match status" value="1"/>
</dbReference>
<evidence type="ECO:0000256" key="3">
    <source>
        <dbReference type="ARBA" id="ARBA00022692"/>
    </source>
</evidence>
<dbReference type="Proteomes" id="UP000324629">
    <property type="component" value="Unassembled WGS sequence"/>
</dbReference>
<evidence type="ECO:0000256" key="8">
    <source>
        <dbReference type="ARBA" id="ARBA00023303"/>
    </source>
</evidence>
<evidence type="ECO:0000256" key="2">
    <source>
        <dbReference type="ARBA" id="ARBA00022448"/>
    </source>
</evidence>
<feature type="transmembrane region" description="Helical" evidence="9">
    <location>
        <begin position="24"/>
        <end position="48"/>
    </location>
</feature>
<keyword evidence="8" id="KW-0407">Ion channel</keyword>
<organism evidence="10 11">
    <name type="scientific">Paragonimus westermani</name>
    <dbReference type="NCBI Taxonomy" id="34504"/>
    <lineage>
        <taxon>Eukaryota</taxon>
        <taxon>Metazoa</taxon>
        <taxon>Spiralia</taxon>
        <taxon>Lophotrochozoa</taxon>
        <taxon>Platyhelminthes</taxon>
        <taxon>Trematoda</taxon>
        <taxon>Digenea</taxon>
        <taxon>Plagiorchiida</taxon>
        <taxon>Troglotremata</taxon>
        <taxon>Troglotrematidae</taxon>
        <taxon>Paragonimus</taxon>
    </lineage>
</organism>
<dbReference type="InterPro" id="IPR003930">
    <property type="entry name" value="K_chnl_Ca-activ_BK_bsu"/>
</dbReference>
<dbReference type="AlphaFoldDB" id="A0A5J4NNC7"/>
<dbReference type="EMBL" id="QNGE01001688">
    <property type="protein sequence ID" value="KAA3677042.1"/>
    <property type="molecule type" value="Genomic_DNA"/>
</dbReference>
<proteinExistence type="predicted"/>
<evidence type="ECO:0000256" key="7">
    <source>
        <dbReference type="ARBA" id="ARBA00023180"/>
    </source>
</evidence>
<evidence type="ECO:0000313" key="11">
    <source>
        <dbReference type="Proteomes" id="UP000324629"/>
    </source>
</evidence>
<evidence type="ECO:0000256" key="4">
    <source>
        <dbReference type="ARBA" id="ARBA00022989"/>
    </source>
</evidence>
<dbReference type="GO" id="GO:0015459">
    <property type="term" value="F:potassium channel regulator activity"/>
    <property type="evidence" value="ECO:0007669"/>
    <property type="project" value="TreeGrafter"/>
</dbReference>
<sequence>MNSGHFFDCRACIPESYQIGCLKIVYLTCATLITTTVIIECILAHLIVQPYIHESAFTQTNCSFVHAYIVKNAVKCENRCSKDRSRFPCLRILVRYTSNGLNHTVILFDNIATYQHYKVLGCATSSCHHRDADNVAYVHRFEHEIKHRSQFKCYIHAKHEDEALLTKFYSANTLFHAIFWPVSLFTAAVMCVSLAYFVDRCRAWTGDQSVIV</sequence>
<dbReference type="PANTHER" id="PTHR10258">
    <property type="entry name" value="CALCIUM-ACTIVATED POTASSIUM CHANNEL SUBUNIT BETA"/>
    <property type="match status" value="1"/>
</dbReference>
<evidence type="ECO:0000256" key="5">
    <source>
        <dbReference type="ARBA" id="ARBA00023065"/>
    </source>
</evidence>
<dbReference type="GO" id="GO:0008076">
    <property type="term" value="C:voltage-gated potassium channel complex"/>
    <property type="evidence" value="ECO:0007669"/>
    <property type="project" value="TreeGrafter"/>
</dbReference>
<evidence type="ECO:0000256" key="1">
    <source>
        <dbReference type="ARBA" id="ARBA00004141"/>
    </source>
</evidence>
<keyword evidence="4 9" id="KW-1133">Transmembrane helix</keyword>
<keyword evidence="7" id="KW-0325">Glycoprotein</keyword>
<dbReference type="GO" id="GO:0005513">
    <property type="term" value="P:detection of calcium ion"/>
    <property type="evidence" value="ECO:0007669"/>
    <property type="project" value="TreeGrafter"/>
</dbReference>
<keyword evidence="5" id="KW-0406">Ion transport</keyword>
<comment type="subcellular location">
    <subcellularLocation>
        <location evidence="1">Membrane</location>
        <topology evidence="1">Multi-pass membrane protein</topology>
    </subcellularLocation>
</comment>
<evidence type="ECO:0000256" key="9">
    <source>
        <dbReference type="SAM" id="Phobius"/>
    </source>
</evidence>
<gene>
    <name evidence="10" type="ORF">DEA37_0002883</name>
</gene>
<evidence type="ECO:0000256" key="6">
    <source>
        <dbReference type="ARBA" id="ARBA00023136"/>
    </source>
</evidence>
<comment type="caution">
    <text evidence="10">The sequence shown here is derived from an EMBL/GenBank/DDBJ whole genome shotgun (WGS) entry which is preliminary data.</text>
</comment>
<evidence type="ECO:0000313" key="10">
    <source>
        <dbReference type="EMBL" id="KAA3677042.1"/>
    </source>
</evidence>
<keyword evidence="6 9" id="KW-0472">Membrane</keyword>
<reference evidence="10 11" key="1">
    <citation type="journal article" date="2019" name="Gigascience">
        <title>Whole-genome sequence of the oriental lung fluke Paragonimus westermani.</title>
        <authorList>
            <person name="Oey H."/>
            <person name="Zakrzewski M."/>
            <person name="Narain K."/>
            <person name="Devi K.R."/>
            <person name="Agatsuma T."/>
            <person name="Nawaratna S."/>
            <person name="Gobert G.N."/>
            <person name="Jones M.K."/>
            <person name="Ragan M.A."/>
            <person name="McManus D.P."/>
            <person name="Krause L."/>
        </authorList>
    </citation>
    <scope>NUCLEOTIDE SEQUENCE [LARGE SCALE GENOMIC DNA]</scope>
    <source>
        <strain evidence="10 11">IND2009</strain>
    </source>
</reference>
<evidence type="ECO:0008006" key="12">
    <source>
        <dbReference type="Google" id="ProtNLM"/>
    </source>
</evidence>
<name>A0A5J4NNC7_9TREM</name>
<keyword evidence="3 9" id="KW-0812">Transmembrane</keyword>